<evidence type="ECO:0000313" key="4">
    <source>
        <dbReference type="Proteomes" id="UP001347796"/>
    </source>
</evidence>
<evidence type="ECO:0000313" key="3">
    <source>
        <dbReference type="EMBL" id="KAK6165932.1"/>
    </source>
</evidence>
<sequence length="378" mass="43267">MPTIVVTTSVFERWNRLKTRLNFFDDTDLTLFLIQFWESKNYICQDEVKMGNPYVDDMTVRVKSDATVQDTDNDDPNRTATVLEGTDIEPITASSKQTVYAQYKTDMDDDSFYIDKNLRTTVVLPELPLNPRTSAERLSPCTVIQDKDDHGSQVFPLNEHFTKPQVLFFIELIRPYLLEDGELPNSITALENRMKFGRGQKGLLWNEIAAKMTKEYSETFTKEKVCRKWQTLVDGYKKAKENIGISKRACRFQFYSEMEELVGDGRGDGQAIDVSICQTQKEHIVNRSDSCASQESFSIASSSVASPPIPTSPIASTSTNDNKRRIEESEESDLLKYLKKSDARAEERQQHILNDMQKTQESFLVLFGKLIEKLPDKK</sequence>
<feature type="domain" description="Myb/SANT-like DNA-binding" evidence="2">
    <location>
        <begin position="187"/>
        <end position="261"/>
    </location>
</feature>
<name>A0AAN8IW58_PATCE</name>
<comment type="caution">
    <text evidence="3">The sequence shown here is derived from an EMBL/GenBank/DDBJ whole genome shotgun (WGS) entry which is preliminary data.</text>
</comment>
<evidence type="ECO:0000259" key="2">
    <source>
        <dbReference type="Pfam" id="PF13837"/>
    </source>
</evidence>
<dbReference type="EMBL" id="JAZGQO010000021">
    <property type="protein sequence ID" value="KAK6165932.1"/>
    <property type="molecule type" value="Genomic_DNA"/>
</dbReference>
<gene>
    <name evidence="3" type="ORF">SNE40_022738</name>
</gene>
<dbReference type="Pfam" id="PF13837">
    <property type="entry name" value="Myb_DNA-bind_4"/>
    <property type="match status" value="1"/>
</dbReference>
<dbReference type="InterPro" id="IPR044822">
    <property type="entry name" value="Myb_DNA-bind_4"/>
</dbReference>
<proteinExistence type="predicted"/>
<organism evidence="3 4">
    <name type="scientific">Patella caerulea</name>
    <name type="common">Rayed Mediterranean limpet</name>
    <dbReference type="NCBI Taxonomy" id="87958"/>
    <lineage>
        <taxon>Eukaryota</taxon>
        <taxon>Metazoa</taxon>
        <taxon>Spiralia</taxon>
        <taxon>Lophotrochozoa</taxon>
        <taxon>Mollusca</taxon>
        <taxon>Gastropoda</taxon>
        <taxon>Patellogastropoda</taxon>
        <taxon>Patelloidea</taxon>
        <taxon>Patellidae</taxon>
        <taxon>Patella</taxon>
    </lineage>
</organism>
<accession>A0AAN8IW58</accession>
<feature type="compositionally biased region" description="Basic and acidic residues" evidence="1">
    <location>
        <begin position="321"/>
        <end position="331"/>
    </location>
</feature>
<dbReference type="AlphaFoldDB" id="A0AAN8IW58"/>
<dbReference type="Proteomes" id="UP001347796">
    <property type="component" value="Unassembled WGS sequence"/>
</dbReference>
<keyword evidence="4" id="KW-1185">Reference proteome</keyword>
<evidence type="ECO:0000256" key="1">
    <source>
        <dbReference type="SAM" id="MobiDB-lite"/>
    </source>
</evidence>
<feature type="region of interest" description="Disordered" evidence="1">
    <location>
        <begin position="302"/>
        <end position="331"/>
    </location>
</feature>
<feature type="compositionally biased region" description="Low complexity" evidence="1">
    <location>
        <begin position="302"/>
        <end position="319"/>
    </location>
</feature>
<protein>
    <recommendedName>
        <fullName evidence="2">Myb/SANT-like DNA-binding domain-containing protein</fullName>
    </recommendedName>
</protein>
<reference evidence="3 4" key="1">
    <citation type="submission" date="2024-01" db="EMBL/GenBank/DDBJ databases">
        <title>The genome of the rayed Mediterranean limpet Patella caerulea (Linnaeus, 1758).</title>
        <authorList>
            <person name="Anh-Thu Weber A."/>
            <person name="Halstead-Nussloch G."/>
        </authorList>
    </citation>
    <scope>NUCLEOTIDE SEQUENCE [LARGE SCALE GENOMIC DNA]</scope>
    <source>
        <strain evidence="3">AATW-2023a</strain>
        <tissue evidence="3">Whole specimen</tissue>
    </source>
</reference>